<reference evidence="1 2" key="1">
    <citation type="journal article" date="2011" name="PLoS Genet.">
        <title>Genomic analysis of the necrotrophic fungal pathogens Sclerotinia sclerotiorum and Botrytis cinerea.</title>
        <authorList>
            <person name="Amselem J."/>
            <person name="Cuomo C.A."/>
            <person name="van Kan J.A."/>
            <person name="Viaud M."/>
            <person name="Benito E.P."/>
            <person name="Couloux A."/>
            <person name="Coutinho P.M."/>
            <person name="de Vries R.P."/>
            <person name="Dyer P.S."/>
            <person name="Fillinger S."/>
            <person name="Fournier E."/>
            <person name="Gout L."/>
            <person name="Hahn M."/>
            <person name="Kohn L."/>
            <person name="Lapalu N."/>
            <person name="Plummer K.M."/>
            <person name="Pradier J.M."/>
            <person name="Quevillon E."/>
            <person name="Sharon A."/>
            <person name="Simon A."/>
            <person name="ten Have A."/>
            <person name="Tudzynski B."/>
            <person name="Tudzynski P."/>
            <person name="Wincker P."/>
            <person name="Andrew M."/>
            <person name="Anthouard V."/>
            <person name="Beever R.E."/>
            <person name="Beffa R."/>
            <person name="Benoit I."/>
            <person name="Bouzid O."/>
            <person name="Brault B."/>
            <person name="Chen Z."/>
            <person name="Choquer M."/>
            <person name="Collemare J."/>
            <person name="Cotton P."/>
            <person name="Danchin E.G."/>
            <person name="Da Silva C."/>
            <person name="Gautier A."/>
            <person name="Giraud C."/>
            <person name="Giraud T."/>
            <person name="Gonzalez C."/>
            <person name="Grossetete S."/>
            <person name="Guldener U."/>
            <person name="Henrissat B."/>
            <person name="Howlett B.J."/>
            <person name="Kodira C."/>
            <person name="Kretschmer M."/>
            <person name="Lappartient A."/>
            <person name="Leroch M."/>
            <person name="Levis C."/>
            <person name="Mauceli E."/>
            <person name="Neuveglise C."/>
            <person name="Oeser B."/>
            <person name="Pearson M."/>
            <person name="Poulain J."/>
            <person name="Poussereau N."/>
            <person name="Quesneville H."/>
            <person name="Rascle C."/>
            <person name="Schumacher J."/>
            <person name="Segurens B."/>
            <person name="Sexton A."/>
            <person name="Silva E."/>
            <person name="Sirven C."/>
            <person name="Soanes D.M."/>
            <person name="Talbot N.J."/>
            <person name="Templeton M."/>
            <person name="Yandava C."/>
            <person name="Yarden O."/>
            <person name="Zeng Q."/>
            <person name="Rollins J.A."/>
            <person name="Lebrun M.H."/>
            <person name="Dickman M."/>
        </authorList>
    </citation>
    <scope>NUCLEOTIDE SEQUENCE [LARGE SCALE GENOMIC DNA]</scope>
    <source>
        <strain evidence="1 2">B05.10</strain>
    </source>
</reference>
<protein>
    <submittedName>
        <fullName evidence="1">Uncharacterized protein</fullName>
    </submittedName>
</protein>
<keyword evidence="2" id="KW-1185">Reference proteome</keyword>
<organism evidence="1 2">
    <name type="scientific">Botryotinia fuckeliana (strain B05.10)</name>
    <name type="common">Noble rot fungus</name>
    <name type="synonym">Botrytis cinerea</name>
    <dbReference type="NCBI Taxonomy" id="332648"/>
    <lineage>
        <taxon>Eukaryota</taxon>
        <taxon>Fungi</taxon>
        <taxon>Dikarya</taxon>
        <taxon>Ascomycota</taxon>
        <taxon>Pezizomycotina</taxon>
        <taxon>Leotiomycetes</taxon>
        <taxon>Helotiales</taxon>
        <taxon>Sclerotiniaceae</taxon>
        <taxon>Botrytis</taxon>
    </lineage>
</organism>
<name>A0A384K7T1_BOTFB</name>
<proteinExistence type="predicted"/>
<gene>
    <name evidence="1" type="ORF">BCIN_17g00150</name>
</gene>
<accession>A0A384K7T1</accession>
<evidence type="ECO:0000313" key="2">
    <source>
        <dbReference type="Proteomes" id="UP000001798"/>
    </source>
</evidence>
<dbReference type="GeneID" id="5426546"/>
<dbReference type="KEGG" id="bfu:BCIN_17g00150"/>
<dbReference type="RefSeq" id="XP_024554079.1">
    <property type="nucleotide sequence ID" value="XM_024698262.1"/>
</dbReference>
<reference evidence="1 2" key="3">
    <citation type="journal article" date="2017" name="Mol. Plant Pathol.">
        <title>A gapless genome sequence of the fungus Botrytis cinerea.</title>
        <authorList>
            <person name="Van Kan J.A."/>
            <person name="Stassen J.H."/>
            <person name="Mosbach A."/>
            <person name="Van Der Lee T.A."/>
            <person name="Faino L."/>
            <person name="Farmer A.D."/>
            <person name="Papasotiriou D.G."/>
            <person name="Zhou S."/>
            <person name="Seidl M.F."/>
            <person name="Cottam E."/>
            <person name="Edel D."/>
            <person name="Hahn M."/>
            <person name="Schwartz D.C."/>
            <person name="Dietrich R.A."/>
            <person name="Widdison S."/>
            <person name="Scalliet G."/>
        </authorList>
    </citation>
    <scope>NUCLEOTIDE SEQUENCE [LARGE SCALE GENOMIC DNA]</scope>
    <source>
        <strain evidence="1 2">B05.10</strain>
    </source>
</reference>
<reference evidence="1 2" key="2">
    <citation type="journal article" date="2012" name="Eukaryot. Cell">
        <title>Genome update of Botrytis cinerea strains B05.10 and T4.</title>
        <authorList>
            <person name="Staats M."/>
            <person name="van Kan J.A."/>
        </authorList>
    </citation>
    <scope>NUCLEOTIDE SEQUENCE [LARGE SCALE GENOMIC DNA]</scope>
    <source>
        <strain evidence="1 2">B05.10</strain>
    </source>
</reference>
<sequence length="566" mass="64651">MAQYTLAQKSNSDYNIDDNTSKECAMANYYEWNRGLPNLLKNVESYAKKKREIDKWIVQTRAYREALTDAFIRISKTEFDSFNKDQTIDQEIPPTALKTANVVPEAIADNFIENTGKIFQVHLPTTWKFLTSLVANNVRKNWESTSKLEEVKRATRLQTEALPISMAINILSYTYNQTLRLTQTHVGMALQSYSVPQIVQETLQRLDAGIQYLNLKGFGDDKIINFRKLEDLLITTRRAHILEWVRERLPHPDPLADQEERINYAAKELMKTGKDKVRQTIIDPLYNDLFSSSVRCERNPDSAIDDNGTPLSQRDQTGELWALMKAKLGWFMTVDAACEQEVRIIKTAYREKGGSFQIQQLKKWTALAAGPLYDCKMAFLNCHLSDKEIDIKGRHYYPSMEREVLGIADTIRHDKIMDRQEPATQTIVRPNVYLKDIGAIVSYDINKAKSYILNKKYDIDDDLLEIDVTDRSAGEDIDAPLDSPVMMDSIGAYDNDPDYFDEAEENADNVEKDNEGYDDEGNDILVLINAAQVLRVRRQDLITDSQRGNIPVVAESAIDEMAALLS</sequence>
<evidence type="ECO:0000313" key="1">
    <source>
        <dbReference type="EMBL" id="ATZ58880.1"/>
    </source>
</evidence>
<dbReference type="EMBL" id="CP009821">
    <property type="protein sequence ID" value="ATZ58880.1"/>
    <property type="molecule type" value="Genomic_DNA"/>
</dbReference>
<dbReference type="Proteomes" id="UP000001798">
    <property type="component" value="Chromosome 17"/>
</dbReference>
<dbReference type="VEuPathDB" id="FungiDB:Bcin17g00150"/>
<dbReference type="AlphaFoldDB" id="A0A384K7T1"/>